<dbReference type="GO" id="GO:0030317">
    <property type="term" value="P:flagellated sperm motility"/>
    <property type="evidence" value="ECO:0007669"/>
    <property type="project" value="TreeGrafter"/>
</dbReference>
<gene>
    <name evidence="3" type="ORF">EB796_000615</name>
</gene>
<feature type="domain" description="Ubiquitin-like" evidence="2">
    <location>
        <begin position="274"/>
        <end position="352"/>
    </location>
</feature>
<sequence>MMQFGTFYINDCCASQPAIRVKLGLNTTRFNTVLSKAHQKKMADAEELNTGNVDAAEEKVEEAVETTAATEGVTTDETVVENTGTTEDSETKQEAPKDETTEIAAKETEQTEPAEEKPEGDNNQEEEKELTNDEPAVDGGETTDVAAVADNPQNEEPAAENTAEESKPADSEEVKEGVDEGEKEVVAEDGVPAEESHEIPKESEADVKQEEAAKETDTKDTVPSAEVPPPTTTPAEDKQIESAEDKQIESADPGGDQKAEMEEPTGSLVVQEIPSATVKFVLLPTAQVATMKCALNQTLKELKDHFAVELKIPADVILLLHEGTNIEDGKTLADLGVGPNSTVQLEMQSADPVNTPIKAFRPRQTYVMPDVITVKVETEPQRYKDVVVEVERSTRKKPYLGGYRHKQTGVEFHHASAQTGPKSRAISNVERYCRDTQTYQMKHIRQQTSEDTYTQMTKIGVYVSNMADKLMIPRKYTTAEEYHKMILEKVIVLQKYWRRWLAMKNVTKLKVDRQKRLDWEKQEEIKKREEKEMRIKKEFERRMNPKTKEDFDLLYSALEKWRLEELEKIDKTLSGAERKAALCQLLDQETQLIGSIGRHKKDADTDNREKIIQSFLNKAAAPKKWRGPDGNFTHMDTPYTIRAQELRDIYNSICFKYLTQDERLDVLLTLKHTVKEHDCKLTQEIIELIDREADLLMRGVRDSNLEGLRKRIATLFLQYIKTPTFNPEAARLLKVPQDPSTLRQNIYYCASCNQYLPSVEFQLSTNSRTVGRCRKCRNLDNDARTRQDYSHYRLMLRDLRRLEESYGDDSKVAFLLQENDLRYLVEKIWNSQSIVSAWDDLYDLILVRWDKHREWSPWNCVLLTKEESSAHERLETLAEGYGRELIHKVQRKHALARNYFSRLPGMSEHMRRRVAEPHDGPAVEGISVN</sequence>
<proteinExistence type="predicted"/>
<dbReference type="Proteomes" id="UP000593567">
    <property type="component" value="Unassembled WGS sequence"/>
</dbReference>
<evidence type="ECO:0000259" key="2">
    <source>
        <dbReference type="PROSITE" id="PS50053"/>
    </source>
</evidence>
<dbReference type="Pfam" id="PF00240">
    <property type="entry name" value="ubiquitin"/>
    <property type="match status" value="1"/>
</dbReference>
<dbReference type="AlphaFoldDB" id="A0A7J7KSB8"/>
<dbReference type="GO" id="GO:0060271">
    <property type="term" value="P:cilium assembly"/>
    <property type="evidence" value="ECO:0007669"/>
    <property type="project" value="TreeGrafter"/>
</dbReference>
<evidence type="ECO:0000256" key="1">
    <source>
        <dbReference type="SAM" id="MobiDB-lite"/>
    </source>
</evidence>
<dbReference type="PANTHER" id="PTHR21074">
    <property type="entry name" value="IQ AND UBIQUITIN-LIKE DOMAIN-CONTAINING PROTEIN"/>
    <property type="match status" value="1"/>
</dbReference>
<dbReference type="GO" id="GO:0031514">
    <property type="term" value="C:motile cilium"/>
    <property type="evidence" value="ECO:0007669"/>
    <property type="project" value="TreeGrafter"/>
</dbReference>
<feature type="compositionally biased region" description="Basic and acidic residues" evidence="1">
    <location>
        <begin position="235"/>
        <end position="261"/>
    </location>
</feature>
<accession>A0A7J7KSB8</accession>
<feature type="region of interest" description="Disordered" evidence="1">
    <location>
        <begin position="64"/>
        <end position="265"/>
    </location>
</feature>
<dbReference type="EMBL" id="VXIV02000082">
    <property type="protein sequence ID" value="KAF6041074.1"/>
    <property type="molecule type" value="Genomic_DNA"/>
</dbReference>
<feature type="compositionally biased region" description="Basic and acidic residues" evidence="1">
    <location>
        <begin position="164"/>
        <end position="186"/>
    </location>
</feature>
<comment type="caution">
    <text evidence="3">The sequence shown here is derived from an EMBL/GenBank/DDBJ whole genome shotgun (WGS) entry which is preliminary data.</text>
</comment>
<feature type="compositionally biased region" description="Low complexity" evidence="1">
    <location>
        <begin position="151"/>
        <end position="161"/>
    </location>
</feature>
<name>A0A7J7KSB8_BUGNE</name>
<dbReference type="PROSITE" id="PS50053">
    <property type="entry name" value="UBIQUITIN_2"/>
    <property type="match status" value="1"/>
</dbReference>
<dbReference type="SMART" id="SM00213">
    <property type="entry name" value="UBQ"/>
    <property type="match status" value="1"/>
</dbReference>
<dbReference type="SUPFAM" id="SSF54236">
    <property type="entry name" value="Ubiquitin-like"/>
    <property type="match status" value="1"/>
</dbReference>
<protein>
    <submittedName>
        <fullName evidence="3">IQUB</fullName>
    </submittedName>
</protein>
<dbReference type="PANTHER" id="PTHR21074:SF0">
    <property type="entry name" value="IQ AND UBIQUITIN-LIKE DOMAIN-CONTAINING PROTEIN"/>
    <property type="match status" value="1"/>
</dbReference>
<dbReference type="Pfam" id="PF25805">
    <property type="entry name" value="IQUB"/>
    <property type="match status" value="1"/>
</dbReference>
<dbReference type="InterPro" id="IPR000626">
    <property type="entry name" value="Ubiquitin-like_dom"/>
</dbReference>
<dbReference type="InterPro" id="IPR029071">
    <property type="entry name" value="Ubiquitin-like_domsf"/>
</dbReference>
<dbReference type="InterPro" id="IPR057887">
    <property type="entry name" value="IQUB_helical"/>
</dbReference>
<dbReference type="Gene3D" id="3.10.20.90">
    <property type="entry name" value="Phosphatidylinositol 3-kinase Catalytic Subunit, Chain A, domain 1"/>
    <property type="match status" value="1"/>
</dbReference>
<evidence type="ECO:0000313" key="3">
    <source>
        <dbReference type="EMBL" id="KAF6041074.1"/>
    </source>
</evidence>
<dbReference type="GO" id="GO:0001669">
    <property type="term" value="C:acrosomal vesicle"/>
    <property type="evidence" value="ECO:0007669"/>
    <property type="project" value="TreeGrafter"/>
</dbReference>
<feature type="compositionally biased region" description="Basic and acidic residues" evidence="1">
    <location>
        <begin position="89"/>
        <end position="120"/>
    </location>
</feature>
<reference evidence="3" key="1">
    <citation type="submission" date="2020-06" db="EMBL/GenBank/DDBJ databases">
        <title>Draft genome of Bugula neritina, a colonial animal packing powerful symbionts and potential medicines.</title>
        <authorList>
            <person name="Rayko M."/>
        </authorList>
    </citation>
    <scope>NUCLEOTIDE SEQUENCE [LARGE SCALE GENOMIC DNA]</scope>
    <source>
        <strain evidence="3">Kwan_BN1</strain>
    </source>
</reference>
<feature type="compositionally biased region" description="Low complexity" evidence="1">
    <location>
        <begin position="65"/>
        <end position="86"/>
    </location>
</feature>
<dbReference type="CDD" id="cd17061">
    <property type="entry name" value="Ubl_IQUB"/>
    <property type="match status" value="1"/>
</dbReference>
<evidence type="ECO:0000313" key="4">
    <source>
        <dbReference type="Proteomes" id="UP000593567"/>
    </source>
</evidence>
<dbReference type="InterPro" id="IPR037695">
    <property type="entry name" value="IQUB"/>
</dbReference>
<dbReference type="OrthoDB" id="10265862at2759"/>
<organism evidence="3 4">
    <name type="scientific">Bugula neritina</name>
    <name type="common">Brown bryozoan</name>
    <name type="synonym">Sertularia neritina</name>
    <dbReference type="NCBI Taxonomy" id="10212"/>
    <lineage>
        <taxon>Eukaryota</taxon>
        <taxon>Metazoa</taxon>
        <taxon>Spiralia</taxon>
        <taxon>Lophotrochozoa</taxon>
        <taxon>Bryozoa</taxon>
        <taxon>Gymnolaemata</taxon>
        <taxon>Cheilostomatida</taxon>
        <taxon>Flustrina</taxon>
        <taxon>Buguloidea</taxon>
        <taxon>Bugulidae</taxon>
        <taxon>Bugula</taxon>
    </lineage>
</organism>
<keyword evidence="4" id="KW-1185">Reference proteome</keyword>
<feature type="compositionally biased region" description="Basic and acidic residues" evidence="1">
    <location>
        <begin position="194"/>
        <end position="220"/>
    </location>
</feature>